<dbReference type="AlphaFoldDB" id="A0A7S1AZR1"/>
<evidence type="ECO:0000256" key="3">
    <source>
        <dbReference type="SAM" id="MobiDB-lite"/>
    </source>
</evidence>
<reference evidence="4" key="1">
    <citation type="submission" date="2021-01" db="EMBL/GenBank/DDBJ databases">
        <authorList>
            <person name="Corre E."/>
            <person name="Pelletier E."/>
            <person name="Niang G."/>
            <person name="Scheremetjew M."/>
            <person name="Finn R."/>
            <person name="Kale V."/>
            <person name="Holt S."/>
            <person name="Cochrane G."/>
            <person name="Meng A."/>
            <person name="Brown T."/>
            <person name="Cohen L."/>
        </authorList>
    </citation>
    <scope>NUCLEOTIDE SEQUENCE</scope>
</reference>
<proteinExistence type="inferred from homology"/>
<feature type="compositionally biased region" description="Low complexity" evidence="3">
    <location>
        <begin position="382"/>
        <end position="394"/>
    </location>
</feature>
<dbReference type="GO" id="GO:0005634">
    <property type="term" value="C:nucleus"/>
    <property type="evidence" value="ECO:0007669"/>
    <property type="project" value="InterPro"/>
</dbReference>
<dbReference type="InterPro" id="IPR037231">
    <property type="entry name" value="NAP-like_sf"/>
</dbReference>
<gene>
    <name evidence="4" type="ORF">NSCI0253_LOCUS44634</name>
</gene>
<evidence type="ECO:0000256" key="2">
    <source>
        <dbReference type="RuleBase" id="RU003876"/>
    </source>
</evidence>
<dbReference type="GO" id="GO:0006334">
    <property type="term" value="P:nucleosome assembly"/>
    <property type="evidence" value="ECO:0007669"/>
    <property type="project" value="InterPro"/>
</dbReference>
<comment type="similarity">
    <text evidence="1 2">Belongs to the nucleosome assembly protein (NAP) family.</text>
</comment>
<feature type="region of interest" description="Disordered" evidence="3">
    <location>
        <begin position="328"/>
        <end position="407"/>
    </location>
</feature>
<evidence type="ECO:0000313" key="4">
    <source>
        <dbReference type="EMBL" id="CAD8870277.1"/>
    </source>
</evidence>
<sequence length="407" mass="46095">MRQEKPSVSVSHCAEARTPLRPGNAEPVAVVSTAPARPAAIGSNLIENFRDDLRDNFAVRNLEDLDDQLLVLKKHHDAECLILQQRYEKRYAELLERRVRLLLHGIGGTDSNLSSPVALRTPPAPGHARSAVSPNHAVDGFWRTTLQNSVEFRDDIERYDEAVLDYLRDIQFEWLSDSHRDQGFRVRFIFEPNPYFSNEVLEKVYQTEKKSTYETRLECAKIDSTKIDWFPGKNVTVDVISRKPKSAGRRRPLKPKKEEIARPSLFRAFFRNLGPFEEVPEEELDNSDGESMDLMDCLLEDDYAQGLALVEHIIPHGVRWFTGEACTSDESEAKNEDGEDEGDDDDDDDGEGDDEDEEDDEDDDDEKEGCRVLRGGCKRQQTAAASSKSSVATVPKRKGLKVRKSTV</sequence>
<feature type="region of interest" description="Disordered" evidence="3">
    <location>
        <begin position="1"/>
        <end position="24"/>
    </location>
</feature>
<feature type="compositionally biased region" description="Basic residues" evidence="3">
    <location>
        <begin position="395"/>
        <end position="407"/>
    </location>
</feature>
<dbReference type="Pfam" id="PF00956">
    <property type="entry name" value="NAP"/>
    <property type="match status" value="1"/>
</dbReference>
<feature type="compositionally biased region" description="Polar residues" evidence="3">
    <location>
        <begin position="1"/>
        <end position="10"/>
    </location>
</feature>
<accession>A0A7S1AZR1</accession>
<evidence type="ECO:0008006" key="5">
    <source>
        <dbReference type="Google" id="ProtNLM"/>
    </source>
</evidence>
<dbReference type="EMBL" id="HBFQ01063066">
    <property type="protein sequence ID" value="CAD8870277.1"/>
    <property type="molecule type" value="Transcribed_RNA"/>
</dbReference>
<dbReference type="InterPro" id="IPR002164">
    <property type="entry name" value="NAP_family"/>
</dbReference>
<name>A0A7S1AZR1_NOCSC</name>
<dbReference type="Gene3D" id="3.30.1120.90">
    <property type="entry name" value="Nucleosome assembly protein"/>
    <property type="match status" value="1"/>
</dbReference>
<organism evidence="4">
    <name type="scientific">Noctiluca scintillans</name>
    <name type="common">Sea sparkle</name>
    <name type="synonym">Red tide dinoflagellate</name>
    <dbReference type="NCBI Taxonomy" id="2966"/>
    <lineage>
        <taxon>Eukaryota</taxon>
        <taxon>Sar</taxon>
        <taxon>Alveolata</taxon>
        <taxon>Dinophyceae</taxon>
        <taxon>Noctilucales</taxon>
        <taxon>Noctilucaceae</taxon>
        <taxon>Noctiluca</taxon>
    </lineage>
</organism>
<dbReference type="SUPFAM" id="SSF143113">
    <property type="entry name" value="NAP-like"/>
    <property type="match status" value="1"/>
</dbReference>
<feature type="compositionally biased region" description="Acidic residues" evidence="3">
    <location>
        <begin position="337"/>
        <end position="367"/>
    </location>
</feature>
<evidence type="ECO:0000256" key="1">
    <source>
        <dbReference type="ARBA" id="ARBA00009947"/>
    </source>
</evidence>
<protein>
    <recommendedName>
        <fullName evidence="5">Nucleosome assembly protein</fullName>
    </recommendedName>
</protein>
<dbReference type="PANTHER" id="PTHR11875">
    <property type="entry name" value="TESTIS-SPECIFIC Y-ENCODED PROTEIN"/>
    <property type="match status" value="1"/>
</dbReference>